<sequence>MGCSNFSYKSHTYFTSYLHFAIIFSLFLQSIRTA</sequence>
<evidence type="ECO:0000256" key="1">
    <source>
        <dbReference type="SAM" id="Phobius"/>
    </source>
</evidence>
<name>A8SF62_9FIRM</name>
<evidence type="ECO:0000313" key="3">
    <source>
        <dbReference type="Proteomes" id="UP000005945"/>
    </source>
</evidence>
<evidence type="ECO:0000313" key="2">
    <source>
        <dbReference type="EMBL" id="EDP19885.1"/>
    </source>
</evidence>
<keyword evidence="1" id="KW-0472">Membrane</keyword>
<reference evidence="2 3" key="2">
    <citation type="submission" date="2007-09" db="EMBL/GenBank/DDBJ databases">
        <authorList>
            <person name="Fulton L."/>
            <person name="Clifton S."/>
            <person name="Fulton B."/>
            <person name="Xu J."/>
            <person name="Minx P."/>
            <person name="Pepin K.H."/>
            <person name="Johnson M."/>
            <person name="Thiruvilangam P."/>
            <person name="Bhonagiri V."/>
            <person name="Nash W.E."/>
            <person name="Mardis E.R."/>
            <person name="Wilson R.K."/>
        </authorList>
    </citation>
    <scope>NUCLEOTIDE SEQUENCE [LARGE SCALE GENOMIC DNA]</scope>
    <source>
        <strain evidence="2 3">M21/2</strain>
    </source>
</reference>
<proteinExistence type="predicted"/>
<keyword evidence="1" id="KW-1133">Transmembrane helix</keyword>
<reference evidence="2 3" key="1">
    <citation type="submission" date="2007-09" db="EMBL/GenBank/DDBJ databases">
        <title>Draft genome sequence of Faecalibacterium prausnitzii M21/2.</title>
        <authorList>
            <person name="Sudarsanam P."/>
            <person name="Ley R."/>
            <person name="Guruge J."/>
            <person name="Turnbaugh P.J."/>
            <person name="Mahowald M."/>
            <person name="Liep D."/>
            <person name="Gordon J."/>
        </authorList>
    </citation>
    <scope>NUCLEOTIDE SEQUENCE [LARGE SCALE GENOMIC DNA]</scope>
    <source>
        <strain evidence="2 3">M21/2</strain>
    </source>
</reference>
<dbReference type="EMBL" id="ABED02000029">
    <property type="protein sequence ID" value="EDP19885.1"/>
    <property type="molecule type" value="Genomic_DNA"/>
</dbReference>
<feature type="transmembrane region" description="Helical" evidence="1">
    <location>
        <begin position="12"/>
        <end position="31"/>
    </location>
</feature>
<gene>
    <name evidence="2" type="ORF">FAEPRAM212_02668</name>
</gene>
<accession>A8SF62</accession>
<organism evidence="2 3">
    <name type="scientific">Faecalibacterium prausnitzii M21/2</name>
    <dbReference type="NCBI Taxonomy" id="411485"/>
    <lineage>
        <taxon>Bacteria</taxon>
        <taxon>Bacillati</taxon>
        <taxon>Bacillota</taxon>
        <taxon>Clostridia</taxon>
        <taxon>Eubacteriales</taxon>
        <taxon>Oscillospiraceae</taxon>
        <taxon>Faecalibacterium</taxon>
    </lineage>
</organism>
<protein>
    <submittedName>
        <fullName evidence="2">Uncharacterized protein</fullName>
    </submittedName>
</protein>
<dbReference type="HOGENOM" id="CLU_3373858_0_0_9"/>
<keyword evidence="1" id="KW-0812">Transmembrane</keyword>
<dbReference type="AlphaFoldDB" id="A8SF62"/>
<dbReference type="Proteomes" id="UP000005945">
    <property type="component" value="Unassembled WGS sequence"/>
</dbReference>
<comment type="caution">
    <text evidence="2">The sequence shown here is derived from an EMBL/GenBank/DDBJ whole genome shotgun (WGS) entry which is preliminary data.</text>
</comment>